<evidence type="ECO:0000256" key="2">
    <source>
        <dbReference type="ARBA" id="ARBA00022840"/>
    </source>
</evidence>
<dbReference type="RefSeq" id="WP_149569192.1">
    <property type="nucleotide sequence ID" value="NZ_CP035807.1"/>
</dbReference>
<accession>A0A5C1QEZ7</accession>
<keyword evidence="2 4" id="KW-0067">ATP-binding</keyword>
<evidence type="ECO:0000256" key="1">
    <source>
        <dbReference type="ARBA" id="ARBA00022741"/>
    </source>
</evidence>
<dbReference type="GO" id="GO:0005524">
    <property type="term" value="F:ATP binding"/>
    <property type="evidence" value="ECO:0007669"/>
    <property type="project" value="UniProtKB-KW"/>
</dbReference>
<dbReference type="InterPro" id="IPR003593">
    <property type="entry name" value="AAA+_ATPase"/>
</dbReference>
<dbReference type="AlphaFoldDB" id="A0A5C1QEZ7"/>
<dbReference type="KEGG" id="sper:EW093_15060"/>
<reference evidence="4 5" key="2">
    <citation type="submission" date="2019-09" db="EMBL/GenBank/DDBJ databases">
        <title>Complete Genome Sequence and Methylome Analysis of free living Spirochaetas.</title>
        <authorList>
            <person name="Leshcheva N."/>
            <person name="Mikheeva N."/>
        </authorList>
    </citation>
    <scope>NUCLEOTIDE SEQUENCE [LARGE SCALE GENOMIC DNA]</scope>
    <source>
        <strain evidence="4 5">P</strain>
    </source>
</reference>
<dbReference type="PROSITE" id="PS00211">
    <property type="entry name" value="ABC_TRANSPORTER_1"/>
    <property type="match status" value="1"/>
</dbReference>
<dbReference type="SMART" id="SM00382">
    <property type="entry name" value="AAA"/>
    <property type="match status" value="1"/>
</dbReference>
<dbReference type="PANTHER" id="PTHR43514:SF4">
    <property type="entry name" value="ABC TRANSPORTER I FAMILY MEMBER 10"/>
    <property type="match status" value="1"/>
</dbReference>
<evidence type="ECO:0000259" key="3">
    <source>
        <dbReference type="PROSITE" id="PS50893"/>
    </source>
</evidence>
<dbReference type="InterPro" id="IPR017871">
    <property type="entry name" value="ABC_transporter-like_CS"/>
</dbReference>
<dbReference type="PANTHER" id="PTHR43514">
    <property type="entry name" value="ABC TRANSPORTER I FAMILY MEMBER 10"/>
    <property type="match status" value="1"/>
</dbReference>
<dbReference type="SUPFAM" id="SSF52540">
    <property type="entry name" value="P-loop containing nucleoside triphosphate hydrolases"/>
    <property type="match status" value="1"/>
</dbReference>
<protein>
    <submittedName>
        <fullName evidence="4">ATP-binding cassette domain-containing protein</fullName>
    </submittedName>
</protein>
<feature type="domain" description="ABC transporter" evidence="3">
    <location>
        <begin position="7"/>
        <end position="231"/>
    </location>
</feature>
<dbReference type="GO" id="GO:0016887">
    <property type="term" value="F:ATP hydrolysis activity"/>
    <property type="evidence" value="ECO:0007669"/>
    <property type="project" value="InterPro"/>
</dbReference>
<keyword evidence="1" id="KW-0547">Nucleotide-binding</keyword>
<evidence type="ECO:0000313" key="5">
    <source>
        <dbReference type="Proteomes" id="UP000323824"/>
    </source>
</evidence>
<evidence type="ECO:0000313" key="4">
    <source>
        <dbReference type="EMBL" id="QEN05958.1"/>
    </source>
</evidence>
<dbReference type="PROSITE" id="PS50893">
    <property type="entry name" value="ABC_TRANSPORTER_2"/>
    <property type="match status" value="1"/>
</dbReference>
<organism evidence="4 5">
    <name type="scientific">Thiospirochaeta perfilievii</name>
    <dbReference type="NCBI Taxonomy" id="252967"/>
    <lineage>
        <taxon>Bacteria</taxon>
        <taxon>Pseudomonadati</taxon>
        <taxon>Spirochaetota</taxon>
        <taxon>Spirochaetia</taxon>
        <taxon>Spirochaetales</taxon>
        <taxon>Spirochaetaceae</taxon>
        <taxon>Thiospirochaeta</taxon>
    </lineage>
</organism>
<reference evidence="4 5" key="1">
    <citation type="submission" date="2019-02" db="EMBL/GenBank/DDBJ databases">
        <authorList>
            <person name="Fomenkov A."/>
            <person name="Dubinina G."/>
            <person name="Grabovich M."/>
            <person name="Vincze T."/>
            <person name="Roberts R.J."/>
        </authorList>
    </citation>
    <scope>NUCLEOTIDE SEQUENCE [LARGE SCALE GENOMIC DNA]</scope>
    <source>
        <strain evidence="4 5">P</strain>
    </source>
</reference>
<keyword evidence="5" id="KW-1185">Reference proteome</keyword>
<gene>
    <name evidence="4" type="ORF">EW093_15060</name>
</gene>
<dbReference type="InterPro" id="IPR050334">
    <property type="entry name" value="Molybdenum_import_ModC"/>
</dbReference>
<proteinExistence type="predicted"/>
<dbReference type="InterPro" id="IPR003439">
    <property type="entry name" value="ABC_transporter-like_ATP-bd"/>
</dbReference>
<name>A0A5C1QEZ7_9SPIO</name>
<dbReference type="InterPro" id="IPR027417">
    <property type="entry name" value="P-loop_NTPase"/>
</dbReference>
<dbReference type="OrthoDB" id="9802264at2"/>
<dbReference type="Pfam" id="PF00005">
    <property type="entry name" value="ABC_tran"/>
    <property type="match status" value="1"/>
</dbReference>
<dbReference type="EMBL" id="CP035807">
    <property type="protein sequence ID" value="QEN05958.1"/>
    <property type="molecule type" value="Genomic_DNA"/>
</dbReference>
<sequence length="232" mass="26426">MGLEFDIQLERREFKLDLSAEFHNKTYGIYGHSGAGKTSLFSLLNGLLRPSTGFIKLDGETLVNVKQKIFIPPNKRRIGVVFQEKLLFPHLNVRENLEFGCRYIKDRSISLSEVTELLGLNNLLDVMPNRISGGEQQRVAIGRAILTSPKLLLLDEPFNAVDNNLRESILPYIKRVGDSLNIPMLIISHDLPDIQRITDDIYVIEKGKKVGFGSIFDIIKSNPIKKYDLYRR</sequence>
<dbReference type="Gene3D" id="3.40.50.300">
    <property type="entry name" value="P-loop containing nucleotide triphosphate hydrolases"/>
    <property type="match status" value="1"/>
</dbReference>
<dbReference type="Proteomes" id="UP000323824">
    <property type="component" value="Chromosome"/>
</dbReference>